<comment type="caution">
    <text evidence="6">The sequence shown here is derived from an EMBL/GenBank/DDBJ whole genome shotgun (WGS) entry which is preliminary data.</text>
</comment>
<keyword evidence="2" id="KW-0677">Repeat</keyword>
<sequence length="670" mass="72722">MSSTHTEKVRAGQATTGRYEATAKAASKSLKKESSVAVMIEPLMVTNGDSLVTEDHRKDSRSVILKHAEDLDNLNDSSPQRHEMETDPPKTKPTAHPVLTNLEEGLALGRASTLGSPSPQSLPGAHAVAGIFPSRPPQPHTLASSALEEGQRTSNLAVANPVQEVVLARAEPQWERVGSPKTYPANHLLLVLCFVPLLIVAIAIPLTLIKGDSEQVSTATITPSAAPSEGPSSPGTPAPTGALDLLLLDLPKTSIENVHIFNTPQQQAYDWLLQYPNITGLENWRKKQLFALASFYYAMEGAHWRKEIRDNFLIYDQFGYELPEECYWFSSIFGNFQFDAYSESSTLPAIYVPCNGHGEFTTIFLSDLHLANHTPSIPEEIGLLTSLETLLLAYSGIHGNLATFLPPELYKMSSLTRLRLHENQLSGKIPSQIALLRNLEALSLHTNALTGSIPTHLGLLSNLTGLWLRANRLDGSIPKELASLSELASLRLDNNDLTGTVPSWLGLMTQLTHLNLHFNALTGTIPTQLALLTNLKNLTLSGNELTGGIPKWLGLLTSLIELSLGGNSFSGTIPSELAQLTNVQTLDLSNLPLLSGEIPQEFGLLTAGLGELNLTGSLNLMGAVPAELCFLQNSSCQFMDSYWQQMFDCFLLFDCTDSLRGCGCSCQQSA</sequence>
<evidence type="ECO:0000256" key="4">
    <source>
        <dbReference type="SAM" id="Phobius"/>
    </source>
</evidence>
<keyword evidence="4" id="KW-1133">Transmembrane helix</keyword>
<dbReference type="EMBL" id="CAICTM010000104">
    <property type="protein sequence ID" value="CAB9501321.1"/>
    <property type="molecule type" value="Genomic_DNA"/>
</dbReference>
<evidence type="ECO:0000313" key="7">
    <source>
        <dbReference type="Proteomes" id="UP001153069"/>
    </source>
</evidence>
<accession>A0A9N8DFW3</accession>
<organism evidence="6 7">
    <name type="scientific">Seminavis robusta</name>
    <dbReference type="NCBI Taxonomy" id="568900"/>
    <lineage>
        <taxon>Eukaryota</taxon>
        <taxon>Sar</taxon>
        <taxon>Stramenopiles</taxon>
        <taxon>Ochrophyta</taxon>
        <taxon>Bacillariophyta</taxon>
        <taxon>Bacillariophyceae</taxon>
        <taxon>Bacillariophycidae</taxon>
        <taxon>Naviculales</taxon>
        <taxon>Naviculaceae</taxon>
        <taxon>Seminavis</taxon>
    </lineage>
</organism>
<reference evidence="6" key="1">
    <citation type="submission" date="2020-06" db="EMBL/GenBank/DDBJ databases">
        <authorList>
            <consortium name="Plant Systems Biology data submission"/>
        </authorList>
    </citation>
    <scope>NUCLEOTIDE SEQUENCE</scope>
    <source>
        <strain evidence="6">D6</strain>
    </source>
</reference>
<dbReference type="Proteomes" id="UP001153069">
    <property type="component" value="Unassembled WGS sequence"/>
</dbReference>
<comment type="subcellular location">
    <subcellularLocation>
        <location evidence="1">Cell envelope</location>
    </subcellularLocation>
</comment>
<evidence type="ECO:0000256" key="3">
    <source>
        <dbReference type="SAM" id="MobiDB-lite"/>
    </source>
</evidence>
<dbReference type="Pfam" id="PF23598">
    <property type="entry name" value="LRR_14"/>
    <property type="match status" value="1"/>
</dbReference>
<dbReference type="PANTHER" id="PTHR48059">
    <property type="entry name" value="POLYGALACTURONASE INHIBITOR 1"/>
    <property type="match status" value="1"/>
</dbReference>
<evidence type="ECO:0000259" key="5">
    <source>
        <dbReference type="Pfam" id="PF23598"/>
    </source>
</evidence>
<feature type="compositionally biased region" description="Basic and acidic residues" evidence="3">
    <location>
        <begin position="79"/>
        <end position="90"/>
    </location>
</feature>
<dbReference type="Gene3D" id="3.80.10.10">
    <property type="entry name" value="Ribonuclease Inhibitor"/>
    <property type="match status" value="3"/>
</dbReference>
<name>A0A9N8DFW3_9STRA</name>
<protein>
    <recommendedName>
        <fullName evidence="5">Disease resistance R13L4/SHOC-2-like LRR domain-containing protein</fullName>
    </recommendedName>
</protein>
<feature type="domain" description="Disease resistance R13L4/SHOC-2-like LRR" evidence="5">
    <location>
        <begin position="368"/>
        <end position="565"/>
    </location>
</feature>
<dbReference type="FunFam" id="3.80.10.10:FF:000383">
    <property type="entry name" value="Leucine-rich repeat receptor protein kinase EMS1"/>
    <property type="match status" value="2"/>
</dbReference>
<evidence type="ECO:0000256" key="1">
    <source>
        <dbReference type="ARBA" id="ARBA00004196"/>
    </source>
</evidence>
<keyword evidence="4" id="KW-0812">Transmembrane</keyword>
<feature type="region of interest" description="Disordered" evidence="3">
    <location>
        <begin position="1"/>
        <end position="34"/>
    </location>
</feature>
<dbReference type="SUPFAM" id="SSF52058">
    <property type="entry name" value="L domain-like"/>
    <property type="match status" value="1"/>
</dbReference>
<dbReference type="InterPro" id="IPR055414">
    <property type="entry name" value="LRR_R13L4/SHOC2-like"/>
</dbReference>
<keyword evidence="7" id="KW-1185">Reference proteome</keyword>
<feature type="region of interest" description="Disordered" evidence="3">
    <location>
        <begin position="67"/>
        <end position="95"/>
    </location>
</feature>
<feature type="compositionally biased region" description="Basic and acidic residues" evidence="3">
    <location>
        <begin position="1"/>
        <end position="10"/>
    </location>
</feature>
<proteinExistence type="predicted"/>
<feature type="transmembrane region" description="Helical" evidence="4">
    <location>
        <begin position="188"/>
        <end position="208"/>
    </location>
</feature>
<evidence type="ECO:0000256" key="2">
    <source>
        <dbReference type="ARBA" id="ARBA00022737"/>
    </source>
</evidence>
<dbReference type="InterPro" id="IPR051848">
    <property type="entry name" value="PGIP"/>
</dbReference>
<dbReference type="InterPro" id="IPR032675">
    <property type="entry name" value="LRR_dom_sf"/>
</dbReference>
<dbReference type="AlphaFoldDB" id="A0A9N8DFW3"/>
<dbReference type="PANTHER" id="PTHR48059:SF30">
    <property type="entry name" value="OS06G0587000 PROTEIN"/>
    <property type="match status" value="1"/>
</dbReference>
<evidence type="ECO:0000313" key="6">
    <source>
        <dbReference type="EMBL" id="CAB9501321.1"/>
    </source>
</evidence>
<gene>
    <name evidence="6" type="ORF">SEMRO_105_G053231.1</name>
</gene>
<keyword evidence="4" id="KW-0472">Membrane</keyword>
<dbReference type="OrthoDB" id="203703at2759"/>